<protein>
    <submittedName>
        <fullName evidence="2">Uncharacterized protein</fullName>
    </submittedName>
</protein>
<organism evidence="2 3">
    <name type="scientific">Didymella rabiei</name>
    <name type="common">Chickpea ascochyta blight fungus</name>
    <name type="synonym">Mycosphaerella rabiei</name>
    <dbReference type="NCBI Taxonomy" id="5454"/>
    <lineage>
        <taxon>Eukaryota</taxon>
        <taxon>Fungi</taxon>
        <taxon>Dikarya</taxon>
        <taxon>Ascomycota</taxon>
        <taxon>Pezizomycotina</taxon>
        <taxon>Dothideomycetes</taxon>
        <taxon>Pleosporomycetidae</taxon>
        <taxon>Pleosporales</taxon>
        <taxon>Pleosporineae</taxon>
        <taxon>Didymellaceae</taxon>
        <taxon>Ascochyta</taxon>
    </lineage>
</organism>
<proteinExistence type="predicted"/>
<evidence type="ECO:0000256" key="1">
    <source>
        <dbReference type="SAM" id="MobiDB-lite"/>
    </source>
</evidence>
<gene>
    <name evidence="2" type="ORF">ST47_g5229</name>
</gene>
<dbReference type="OrthoDB" id="3794564at2759"/>
<dbReference type="Proteomes" id="UP000076837">
    <property type="component" value="Unassembled WGS sequence"/>
</dbReference>
<evidence type="ECO:0000313" key="2">
    <source>
        <dbReference type="EMBL" id="KZM23622.1"/>
    </source>
</evidence>
<feature type="region of interest" description="Disordered" evidence="1">
    <location>
        <begin position="152"/>
        <end position="173"/>
    </location>
</feature>
<sequence length="330" mass="37302">MMPQQRRKRSALGSRPKLLKPDYFAPFLADIQGKLGESWVFYEECMDGILDAAASQQDTIAWLEQMQQLVDGYDTVTFSHEGVLFLLGGMGIQLPKQRNWGEGEKHHVGIRSSPPLLPVELSAAPHSPRVDNMATLPLRPHNTMASLLPHRSLQPTLPSHTPHTQQEQQRQAPSFLDRTQRVLPFDFSASTQPVLTLPKDLKAFYYPPEQIILTENHVPPPPNPLRKHSSNPVFFTDPPLREDVAELFGHAVRGENSNSRNVSQMRSSTIAFYTIKRQTLPYHPSDDDMLVWMKRLGSGEDDQAGGGEVKQADWVGSTWPTWNLRFDLEL</sequence>
<evidence type="ECO:0000313" key="3">
    <source>
        <dbReference type="Proteomes" id="UP000076837"/>
    </source>
</evidence>
<name>A0A163EBT9_DIDRA</name>
<reference evidence="2 3" key="1">
    <citation type="journal article" date="2016" name="Sci. Rep.">
        <title>Draft genome sequencing and secretome analysis of fungal phytopathogen Ascochyta rabiei provides insight into the necrotrophic effector repertoire.</title>
        <authorList>
            <person name="Verma S."/>
            <person name="Gazara R.K."/>
            <person name="Nizam S."/>
            <person name="Parween S."/>
            <person name="Chattopadhyay D."/>
            <person name="Verma P.K."/>
        </authorList>
    </citation>
    <scope>NUCLEOTIDE SEQUENCE [LARGE SCALE GENOMIC DNA]</scope>
    <source>
        <strain evidence="2 3">ArDII</strain>
    </source>
</reference>
<comment type="caution">
    <text evidence="2">The sequence shown here is derived from an EMBL/GenBank/DDBJ whole genome shotgun (WGS) entry which is preliminary data.</text>
</comment>
<dbReference type="AlphaFoldDB" id="A0A163EBT9"/>
<feature type="compositionally biased region" description="Polar residues" evidence="1">
    <location>
        <begin position="153"/>
        <end position="172"/>
    </location>
</feature>
<dbReference type="EMBL" id="JYNV01000191">
    <property type="protein sequence ID" value="KZM23622.1"/>
    <property type="molecule type" value="Genomic_DNA"/>
</dbReference>
<keyword evidence="3" id="KW-1185">Reference proteome</keyword>
<accession>A0A163EBT9</accession>